<dbReference type="PANTHER" id="PTHR33303:SF2">
    <property type="entry name" value="COA-BINDING DOMAIN-CONTAINING PROTEIN"/>
    <property type="match status" value="1"/>
</dbReference>
<organism evidence="2 3">
    <name type="scientific">Desulfofundulus thermobenzoicus</name>
    <dbReference type="NCBI Taxonomy" id="29376"/>
    <lineage>
        <taxon>Bacteria</taxon>
        <taxon>Bacillati</taxon>
        <taxon>Bacillota</taxon>
        <taxon>Clostridia</taxon>
        <taxon>Eubacteriales</taxon>
        <taxon>Peptococcaceae</taxon>
        <taxon>Desulfofundulus</taxon>
    </lineage>
</organism>
<dbReference type="Proteomes" id="UP000441717">
    <property type="component" value="Unassembled WGS sequence"/>
</dbReference>
<comment type="caution">
    <text evidence="2">The sequence shown here is derived from an EMBL/GenBank/DDBJ whole genome shotgun (WGS) entry which is preliminary data.</text>
</comment>
<dbReference type="Pfam" id="PF13380">
    <property type="entry name" value="CoA_binding_2"/>
    <property type="match status" value="1"/>
</dbReference>
<evidence type="ECO:0000313" key="3">
    <source>
        <dbReference type="Proteomes" id="UP000441717"/>
    </source>
</evidence>
<feature type="domain" description="CoA-binding" evidence="1">
    <location>
        <begin position="14"/>
        <end position="107"/>
    </location>
</feature>
<sequence length="141" mass="15929">MFVNPADPVLKDLLSNSRRIAVVGLSNKPERDSYRVAAYLKEQGYEIIPVNPAIQEVLGEKAYPDLSSIPHPVDIVDVFRRPSEVPEIIEAARQLNPQPVIWLQLGVIHQEAAEQARSRGLTVVMDRCLMVEHRRLLEGDR</sequence>
<dbReference type="InterPro" id="IPR003781">
    <property type="entry name" value="CoA-bd"/>
</dbReference>
<gene>
    <name evidence="2" type="ORF">GFC01_07000</name>
</gene>
<keyword evidence="3" id="KW-1185">Reference proteome</keyword>
<dbReference type="SUPFAM" id="SSF51735">
    <property type="entry name" value="NAD(P)-binding Rossmann-fold domains"/>
    <property type="match status" value="1"/>
</dbReference>
<dbReference type="EMBL" id="WHYR01000015">
    <property type="protein sequence ID" value="MQL52018.1"/>
    <property type="molecule type" value="Genomic_DNA"/>
</dbReference>
<dbReference type="OrthoDB" id="9804695at2"/>
<dbReference type="InterPro" id="IPR036291">
    <property type="entry name" value="NAD(P)-bd_dom_sf"/>
</dbReference>
<dbReference type="SMART" id="SM00881">
    <property type="entry name" value="CoA_binding"/>
    <property type="match status" value="1"/>
</dbReference>
<dbReference type="Gene3D" id="3.40.50.720">
    <property type="entry name" value="NAD(P)-binding Rossmann-like Domain"/>
    <property type="match status" value="1"/>
</dbReference>
<proteinExistence type="predicted"/>
<protein>
    <submittedName>
        <fullName evidence="2">CoA-binding protein</fullName>
    </submittedName>
</protein>
<dbReference type="AlphaFoldDB" id="A0A6N7ISC7"/>
<evidence type="ECO:0000313" key="2">
    <source>
        <dbReference type="EMBL" id="MQL52018.1"/>
    </source>
</evidence>
<name>A0A6N7ISC7_9FIRM</name>
<accession>A0A6N7ISC7</accession>
<dbReference type="PANTHER" id="PTHR33303">
    <property type="entry name" value="CYTOPLASMIC PROTEIN-RELATED"/>
    <property type="match status" value="1"/>
</dbReference>
<dbReference type="RefSeq" id="WP_152945944.1">
    <property type="nucleotide sequence ID" value="NZ_WHYR01000015.1"/>
</dbReference>
<reference evidence="2 3" key="1">
    <citation type="submission" date="2019-10" db="EMBL/GenBank/DDBJ databases">
        <title>Comparative genomics of sulfur disproportionating microorganisms.</title>
        <authorList>
            <person name="Ward L.M."/>
            <person name="Bertran E."/>
            <person name="Johnston D."/>
        </authorList>
    </citation>
    <scope>NUCLEOTIDE SEQUENCE [LARGE SCALE GENOMIC DNA]</scope>
    <source>
        <strain evidence="2 3">DSM 14055</strain>
    </source>
</reference>
<evidence type="ECO:0000259" key="1">
    <source>
        <dbReference type="SMART" id="SM00881"/>
    </source>
</evidence>